<proteinExistence type="predicted"/>
<evidence type="ECO:0000313" key="2">
    <source>
        <dbReference type="EMBL" id="EEN48644.1"/>
    </source>
</evidence>
<protein>
    <submittedName>
        <fullName evidence="2">Uncharacterized protein</fullName>
    </submittedName>
</protein>
<evidence type="ECO:0000256" key="1">
    <source>
        <dbReference type="SAM" id="MobiDB-lite"/>
    </source>
</evidence>
<feature type="region of interest" description="Disordered" evidence="1">
    <location>
        <begin position="148"/>
        <end position="177"/>
    </location>
</feature>
<sequence>MVSQPLHQHILPTDISADSKTFKEYEQLVVKNRVRLRLCCNSLNHFDTIFKFISQRNEENLLQQSAATAPSPLGPMPPNDGVMPGGPMPPGFFPGAFYGRYTLHTYIEPGWKIFFMCVLSLCSKIVAYSLSFRFLLSASSLTDVAPWPATPTSESDDPTQSGLYGRTGMYHSYSGES</sequence>
<feature type="compositionally biased region" description="Polar residues" evidence="1">
    <location>
        <begin position="150"/>
        <end position="162"/>
    </location>
</feature>
<name>C3ZFN6_BRAFL</name>
<dbReference type="AlphaFoldDB" id="C3ZFN6"/>
<dbReference type="Pfam" id="PF04503">
    <property type="entry name" value="SSDP"/>
    <property type="match status" value="1"/>
</dbReference>
<gene>
    <name evidence="2" type="ORF">BRAFLDRAFT_85081</name>
</gene>
<accession>C3ZFN6</accession>
<organism>
    <name type="scientific">Branchiostoma floridae</name>
    <name type="common">Florida lancelet</name>
    <name type="synonym">Amphioxus</name>
    <dbReference type="NCBI Taxonomy" id="7739"/>
    <lineage>
        <taxon>Eukaryota</taxon>
        <taxon>Metazoa</taxon>
        <taxon>Chordata</taxon>
        <taxon>Cephalochordata</taxon>
        <taxon>Leptocardii</taxon>
        <taxon>Amphioxiformes</taxon>
        <taxon>Branchiostomatidae</taxon>
        <taxon>Branchiostoma</taxon>
    </lineage>
</organism>
<reference evidence="2" key="1">
    <citation type="journal article" date="2008" name="Nature">
        <title>The amphioxus genome and the evolution of the chordate karyotype.</title>
        <authorList>
            <consortium name="US DOE Joint Genome Institute (JGI-PGF)"/>
            <person name="Putnam N.H."/>
            <person name="Butts T."/>
            <person name="Ferrier D.E.K."/>
            <person name="Furlong R.F."/>
            <person name="Hellsten U."/>
            <person name="Kawashima T."/>
            <person name="Robinson-Rechavi M."/>
            <person name="Shoguchi E."/>
            <person name="Terry A."/>
            <person name="Yu J.-K."/>
            <person name="Benito-Gutierrez E.L."/>
            <person name="Dubchak I."/>
            <person name="Garcia-Fernandez J."/>
            <person name="Gibson-Brown J.J."/>
            <person name="Grigoriev I.V."/>
            <person name="Horton A.C."/>
            <person name="de Jong P.J."/>
            <person name="Jurka J."/>
            <person name="Kapitonov V.V."/>
            <person name="Kohara Y."/>
            <person name="Kuroki Y."/>
            <person name="Lindquist E."/>
            <person name="Lucas S."/>
            <person name="Osoegawa K."/>
            <person name="Pennacchio L.A."/>
            <person name="Salamov A.A."/>
            <person name="Satou Y."/>
            <person name="Sauka-Spengler T."/>
            <person name="Schmutz J."/>
            <person name="Shin-I T."/>
            <person name="Toyoda A."/>
            <person name="Bronner-Fraser M."/>
            <person name="Fujiyama A."/>
            <person name="Holland L.Z."/>
            <person name="Holland P.W.H."/>
            <person name="Satoh N."/>
            <person name="Rokhsar D.S."/>
        </authorList>
    </citation>
    <scope>NUCLEOTIDE SEQUENCE [LARGE SCALE GENOMIC DNA]</scope>
    <source>
        <strain evidence="2">S238N-H82</strain>
        <tissue evidence="2">Testes</tissue>
    </source>
</reference>
<dbReference type="InParanoid" id="C3ZFN6"/>
<dbReference type="EMBL" id="GG666614">
    <property type="protein sequence ID" value="EEN48644.1"/>
    <property type="molecule type" value="Genomic_DNA"/>
</dbReference>